<evidence type="ECO:0000313" key="2">
    <source>
        <dbReference type="Proteomes" id="UP000003639"/>
    </source>
</evidence>
<reference evidence="1 2" key="2">
    <citation type="submission" date="2007-06" db="EMBL/GenBank/DDBJ databases">
        <title>Draft genome sequence of Pseudoflavonifractor capillosus ATCC 29799.</title>
        <authorList>
            <person name="Sudarsanam P."/>
            <person name="Ley R."/>
            <person name="Guruge J."/>
            <person name="Turnbaugh P.J."/>
            <person name="Mahowald M."/>
            <person name="Liep D."/>
            <person name="Gordon J."/>
        </authorList>
    </citation>
    <scope>NUCLEOTIDE SEQUENCE [LARGE SCALE GENOMIC DNA]</scope>
    <source>
        <strain evidence="1 2">ATCC 29799</strain>
    </source>
</reference>
<gene>
    <name evidence="1" type="ORF">BACCAP_00015</name>
</gene>
<dbReference type="EMBL" id="AAXG02000001">
    <property type="protein sequence ID" value="EDN01982.1"/>
    <property type="molecule type" value="Genomic_DNA"/>
</dbReference>
<organism evidence="1 2">
    <name type="scientific">Pseudoflavonifractor capillosus ATCC 29799</name>
    <dbReference type="NCBI Taxonomy" id="411467"/>
    <lineage>
        <taxon>Bacteria</taxon>
        <taxon>Bacillati</taxon>
        <taxon>Bacillota</taxon>
        <taxon>Clostridia</taxon>
        <taxon>Eubacteriales</taxon>
        <taxon>Oscillospiraceae</taxon>
        <taxon>Pseudoflavonifractor</taxon>
    </lineage>
</organism>
<dbReference type="AlphaFoldDB" id="A6NPC4"/>
<reference evidence="1 2" key="1">
    <citation type="submission" date="2007-04" db="EMBL/GenBank/DDBJ databases">
        <authorList>
            <person name="Fulton L."/>
            <person name="Clifton S."/>
            <person name="Fulton B."/>
            <person name="Xu J."/>
            <person name="Minx P."/>
            <person name="Pepin K.H."/>
            <person name="Johnson M."/>
            <person name="Thiruvilangam P."/>
            <person name="Bhonagiri V."/>
            <person name="Nash W.E."/>
            <person name="Mardis E.R."/>
            <person name="Wilson R.K."/>
        </authorList>
    </citation>
    <scope>NUCLEOTIDE SEQUENCE [LARGE SCALE GENOMIC DNA]</scope>
    <source>
        <strain evidence="1 2">ATCC 29799</strain>
    </source>
</reference>
<evidence type="ECO:0000313" key="1">
    <source>
        <dbReference type="EMBL" id="EDN01982.1"/>
    </source>
</evidence>
<sequence>MKIAYIHRLYISIHAPRVGSDADNSYYRMVFDISIHAPRVGSDLQ</sequence>
<keyword evidence="2" id="KW-1185">Reference proteome</keyword>
<dbReference type="STRING" id="411467.BACCAP_00015"/>
<accession>A6NPC4</accession>
<name>A6NPC4_9FIRM</name>
<dbReference type="Proteomes" id="UP000003639">
    <property type="component" value="Unassembled WGS sequence"/>
</dbReference>
<comment type="caution">
    <text evidence="1">The sequence shown here is derived from an EMBL/GenBank/DDBJ whole genome shotgun (WGS) entry which is preliminary data.</text>
</comment>
<proteinExistence type="predicted"/>
<protein>
    <submittedName>
        <fullName evidence="1">Uncharacterized protein</fullName>
    </submittedName>
</protein>